<proteinExistence type="predicted"/>
<evidence type="ECO:0000313" key="3">
    <source>
        <dbReference type="EMBL" id="SSX20129.1"/>
    </source>
</evidence>
<reference evidence="3" key="2">
    <citation type="submission" date="2018-07" db="EMBL/GenBank/DDBJ databases">
        <authorList>
            <person name="Quirk P.G."/>
            <person name="Krulwich T.A."/>
        </authorList>
    </citation>
    <scope>NUCLEOTIDE SEQUENCE</scope>
</reference>
<evidence type="ECO:0000313" key="2">
    <source>
        <dbReference type="EMBL" id="SSW99749.1"/>
    </source>
</evidence>
<sequence>MFSMHRTLGRNLAYVLFQRKSHSQVASMAARAVSDKKPSEIKTSITDTVDLANSPKKNSLVAAAFAALKEEDVTSVSTTSNKKGPPKSSLIDEMIINAKTVTGLLSIGDDETITRKHALKIVSILSEWSSINKVKISDFESDPRFIKLCRILGRTVTKNGSNSPKRNEAYRTDDLNVVLGVTGEDEAAKLIANITIPQMIKVMSSLALKKRRSMTLLRAIAYNISGSSSQLDLKQASDLLYAMAVLNFPDPVLVDRICSDVQQILPKNTEKSAVVGSILTSLGLLRYRDTAGLESMTDWMLKNQSKCRPQDIAALFHTLAILNYPSCHVDQLKEKMIENLQEQDLPKALDWLNYVWSLVLLDVSSEKHLESVLRREFLEKLVIERKGVLSPNMKMKLLNINGYATFKNYKGSLLSQDSTIFDVPLAHNKDKQKLVIGMLESLKSLVSLESYVKTNVNTKMGFVIDAECCFDSKGSPISFDKADSSCKRIAIMVHDYHDMCQGIHSSLTGVANCSIELLKKSGYIVLSIPYTEFSVSDKLLKRVQYLESKIKAITKPKGKTT</sequence>
<dbReference type="EMBL" id="UFQS01000109">
    <property type="protein sequence ID" value="SSW99749.1"/>
    <property type="molecule type" value="Genomic_DNA"/>
</dbReference>
<dbReference type="InterPro" id="IPR013579">
    <property type="entry name" value="FAST_2"/>
</dbReference>
<dbReference type="Pfam" id="PF06743">
    <property type="entry name" value="FAST_1"/>
    <property type="match status" value="1"/>
</dbReference>
<dbReference type="InterPro" id="IPR010622">
    <property type="entry name" value="FAST_Leu-rich"/>
</dbReference>
<dbReference type="GO" id="GO:0044528">
    <property type="term" value="P:regulation of mitochondrial mRNA stability"/>
    <property type="evidence" value="ECO:0007669"/>
    <property type="project" value="InterPro"/>
</dbReference>
<dbReference type="VEuPathDB" id="VectorBase:CSON000645"/>
<dbReference type="InterPro" id="IPR013584">
    <property type="entry name" value="RAP"/>
</dbReference>
<feature type="domain" description="RAP" evidence="1">
    <location>
        <begin position="489"/>
        <end position="548"/>
    </location>
</feature>
<dbReference type="EMBL" id="UFQT01000109">
    <property type="protein sequence ID" value="SSX20129.1"/>
    <property type="molecule type" value="Genomic_DNA"/>
</dbReference>
<gene>
    <name evidence="3" type="primary">CSON000645</name>
</gene>
<dbReference type="AlphaFoldDB" id="A0A336LU09"/>
<accession>A0A336LU09</accession>
<name>A0A336LU09_CULSO</name>
<organism evidence="3">
    <name type="scientific">Culicoides sonorensis</name>
    <name type="common">Biting midge</name>
    <dbReference type="NCBI Taxonomy" id="179676"/>
    <lineage>
        <taxon>Eukaryota</taxon>
        <taxon>Metazoa</taxon>
        <taxon>Ecdysozoa</taxon>
        <taxon>Arthropoda</taxon>
        <taxon>Hexapoda</taxon>
        <taxon>Insecta</taxon>
        <taxon>Pterygota</taxon>
        <taxon>Neoptera</taxon>
        <taxon>Endopterygota</taxon>
        <taxon>Diptera</taxon>
        <taxon>Nematocera</taxon>
        <taxon>Chironomoidea</taxon>
        <taxon>Ceratopogonidae</taxon>
        <taxon>Ceratopogoninae</taxon>
        <taxon>Culicoides</taxon>
        <taxon>Monoculicoides</taxon>
    </lineage>
</organism>
<dbReference type="SMART" id="SM00952">
    <property type="entry name" value="RAP"/>
    <property type="match status" value="1"/>
</dbReference>
<evidence type="ECO:0000259" key="1">
    <source>
        <dbReference type="PROSITE" id="PS51286"/>
    </source>
</evidence>
<reference evidence="2" key="1">
    <citation type="submission" date="2018-04" db="EMBL/GenBank/DDBJ databases">
        <authorList>
            <person name="Go L.Y."/>
            <person name="Mitchell J.A."/>
        </authorList>
    </citation>
    <scope>NUCLEOTIDE SEQUENCE</scope>
    <source>
        <tissue evidence="2">Whole organism</tissue>
    </source>
</reference>
<protein>
    <submittedName>
        <fullName evidence="3">CSON000645 protein</fullName>
    </submittedName>
</protein>
<dbReference type="Pfam" id="PF08368">
    <property type="entry name" value="FAST_2"/>
    <property type="match status" value="1"/>
</dbReference>
<dbReference type="PROSITE" id="PS51286">
    <property type="entry name" value="RAP"/>
    <property type="match status" value="1"/>
</dbReference>
<dbReference type="OMA" id="CHGTHRC"/>